<dbReference type="SUPFAM" id="SSF57959">
    <property type="entry name" value="Leucine zipper domain"/>
    <property type="match status" value="1"/>
</dbReference>
<keyword evidence="7" id="KW-1185">Reference proteome</keyword>
<feature type="compositionally biased region" description="Low complexity" evidence="4">
    <location>
        <begin position="17"/>
        <end position="30"/>
    </location>
</feature>
<dbReference type="AlphaFoldDB" id="A0A367KT49"/>
<sequence length="270" mass="30892">MTEEISPKPTAFRPIAPSLSNMSPSLISSIELKKRNWNDSTESMPTQEGGDHHSRRKEQNRAAQRAFRERKEKYVKELEDKIGMICAAHASEVEKLKKENQELRSLLEAQKAPESSIVCVRDKTGISFCERLKEEVCSNAYNQLLTEPLFDSQGYLNEAVTEHPVPIVTSMMRRSRIFDQMEQSLSKSLTENDSEELLDSADDLISCSELWKKLQRNPLFDKFDIDELCAQLKSKAMCSQSGPVFSEREVKDILKSIEEKTRIQDDQVKS</sequence>
<dbReference type="EMBL" id="PJQM01000403">
    <property type="protein sequence ID" value="RCI05383.1"/>
    <property type="molecule type" value="Genomic_DNA"/>
</dbReference>
<evidence type="ECO:0000256" key="1">
    <source>
        <dbReference type="ARBA" id="ARBA00004123"/>
    </source>
</evidence>
<dbReference type="SMART" id="SM00338">
    <property type="entry name" value="BRLZ"/>
    <property type="match status" value="1"/>
</dbReference>
<feature type="region of interest" description="Disordered" evidence="4">
    <location>
        <begin position="1"/>
        <end position="67"/>
    </location>
</feature>
<feature type="domain" description="BZIP" evidence="5">
    <location>
        <begin position="55"/>
        <end position="70"/>
    </location>
</feature>
<proteinExistence type="predicted"/>
<organism evidence="6 7">
    <name type="scientific">Rhizopus stolonifer</name>
    <name type="common">Rhizopus nigricans</name>
    <dbReference type="NCBI Taxonomy" id="4846"/>
    <lineage>
        <taxon>Eukaryota</taxon>
        <taxon>Fungi</taxon>
        <taxon>Fungi incertae sedis</taxon>
        <taxon>Mucoromycota</taxon>
        <taxon>Mucoromycotina</taxon>
        <taxon>Mucoromycetes</taxon>
        <taxon>Mucorales</taxon>
        <taxon>Mucorineae</taxon>
        <taxon>Rhizopodaceae</taxon>
        <taxon>Rhizopus</taxon>
    </lineage>
</organism>
<evidence type="ECO:0000256" key="3">
    <source>
        <dbReference type="ARBA" id="ARBA00023242"/>
    </source>
</evidence>
<protein>
    <recommendedName>
        <fullName evidence="5">BZIP domain-containing protein</fullName>
    </recommendedName>
</protein>
<dbReference type="Gene3D" id="1.20.5.170">
    <property type="match status" value="1"/>
</dbReference>
<dbReference type="InterPro" id="IPR013910">
    <property type="entry name" value="TF_PAP1"/>
</dbReference>
<gene>
    <name evidence="6" type="ORF">CU098_012774</name>
</gene>
<dbReference type="PANTHER" id="PTHR40621:SF6">
    <property type="entry name" value="AP-1-LIKE TRANSCRIPTION FACTOR YAP1-RELATED"/>
    <property type="match status" value="1"/>
</dbReference>
<dbReference type="Gene3D" id="1.10.238.100">
    <property type="entry name" value="YAP1 redox domain. Chain B"/>
    <property type="match status" value="1"/>
</dbReference>
<dbReference type="InterPro" id="IPR023167">
    <property type="entry name" value="Yap1_redox_dom_sf"/>
</dbReference>
<dbReference type="Pfam" id="PF08601">
    <property type="entry name" value="PAP1"/>
    <property type="match status" value="1"/>
</dbReference>
<dbReference type="GO" id="GO:0000976">
    <property type="term" value="F:transcription cis-regulatory region binding"/>
    <property type="evidence" value="ECO:0007669"/>
    <property type="project" value="InterPro"/>
</dbReference>
<dbReference type="Pfam" id="PF00170">
    <property type="entry name" value="bZIP_1"/>
    <property type="match status" value="1"/>
</dbReference>
<dbReference type="InterPro" id="IPR050936">
    <property type="entry name" value="AP-1-like"/>
</dbReference>
<dbReference type="CDD" id="cd14688">
    <property type="entry name" value="bZIP_YAP"/>
    <property type="match status" value="1"/>
</dbReference>
<name>A0A367KT49_RHIST</name>
<evidence type="ECO:0000313" key="6">
    <source>
        <dbReference type="EMBL" id="RCI05383.1"/>
    </source>
</evidence>
<dbReference type="InterPro" id="IPR004827">
    <property type="entry name" value="bZIP"/>
</dbReference>
<keyword evidence="3" id="KW-0539">Nucleus</keyword>
<dbReference type="PANTHER" id="PTHR40621">
    <property type="entry name" value="TRANSCRIPTION FACTOR KAPC-RELATED"/>
    <property type="match status" value="1"/>
</dbReference>
<dbReference type="Proteomes" id="UP000253551">
    <property type="component" value="Unassembled WGS sequence"/>
</dbReference>
<dbReference type="GO" id="GO:0090575">
    <property type="term" value="C:RNA polymerase II transcription regulator complex"/>
    <property type="evidence" value="ECO:0007669"/>
    <property type="project" value="TreeGrafter"/>
</dbReference>
<dbReference type="SUPFAM" id="SSF111430">
    <property type="entry name" value="YAP1 redox domain"/>
    <property type="match status" value="1"/>
</dbReference>
<dbReference type="InterPro" id="IPR046347">
    <property type="entry name" value="bZIP_sf"/>
</dbReference>
<evidence type="ECO:0000256" key="4">
    <source>
        <dbReference type="SAM" id="MobiDB-lite"/>
    </source>
</evidence>
<evidence type="ECO:0000256" key="2">
    <source>
        <dbReference type="ARBA" id="ARBA00004496"/>
    </source>
</evidence>
<feature type="compositionally biased region" description="Basic and acidic residues" evidence="4">
    <location>
        <begin position="49"/>
        <end position="67"/>
    </location>
</feature>
<reference evidence="6 7" key="1">
    <citation type="journal article" date="2018" name="G3 (Bethesda)">
        <title>Phylogenetic and Phylogenomic Definition of Rhizopus Species.</title>
        <authorList>
            <person name="Gryganskyi A.P."/>
            <person name="Golan J."/>
            <person name="Dolatabadi S."/>
            <person name="Mondo S."/>
            <person name="Robb S."/>
            <person name="Idnurm A."/>
            <person name="Muszewska A."/>
            <person name="Steczkiewicz K."/>
            <person name="Masonjones S."/>
            <person name="Liao H.L."/>
            <person name="Gajdeczka M.T."/>
            <person name="Anike F."/>
            <person name="Vuek A."/>
            <person name="Anishchenko I.M."/>
            <person name="Voigt K."/>
            <person name="de Hoog G.S."/>
            <person name="Smith M.E."/>
            <person name="Heitman J."/>
            <person name="Vilgalys R."/>
            <person name="Stajich J.E."/>
        </authorList>
    </citation>
    <scope>NUCLEOTIDE SEQUENCE [LARGE SCALE GENOMIC DNA]</scope>
    <source>
        <strain evidence="6 7">LSU 92-RS-03</strain>
    </source>
</reference>
<comment type="caution">
    <text evidence="6">The sequence shown here is derived from an EMBL/GenBank/DDBJ whole genome shotgun (WGS) entry which is preliminary data.</text>
</comment>
<comment type="subcellular location">
    <subcellularLocation>
        <location evidence="2">Cytoplasm</location>
    </subcellularLocation>
    <subcellularLocation>
        <location evidence="1">Nucleus</location>
    </subcellularLocation>
</comment>
<accession>A0A367KT49</accession>
<evidence type="ECO:0000313" key="7">
    <source>
        <dbReference type="Proteomes" id="UP000253551"/>
    </source>
</evidence>
<dbReference type="GO" id="GO:0033554">
    <property type="term" value="P:cellular response to stress"/>
    <property type="evidence" value="ECO:0007669"/>
    <property type="project" value="UniProtKB-ARBA"/>
</dbReference>
<dbReference type="OrthoDB" id="2593073at2759"/>
<dbReference type="PROSITE" id="PS00036">
    <property type="entry name" value="BZIP_BASIC"/>
    <property type="match status" value="1"/>
</dbReference>
<dbReference type="GO" id="GO:0005737">
    <property type="term" value="C:cytoplasm"/>
    <property type="evidence" value="ECO:0007669"/>
    <property type="project" value="UniProtKB-SubCell"/>
</dbReference>
<evidence type="ECO:0000259" key="5">
    <source>
        <dbReference type="PROSITE" id="PS00036"/>
    </source>
</evidence>
<dbReference type="STRING" id="4846.A0A367KT49"/>
<dbReference type="GO" id="GO:0001228">
    <property type="term" value="F:DNA-binding transcription activator activity, RNA polymerase II-specific"/>
    <property type="evidence" value="ECO:0007669"/>
    <property type="project" value="TreeGrafter"/>
</dbReference>